<dbReference type="GO" id="GO:0033897">
    <property type="term" value="F:ribonuclease T2 activity"/>
    <property type="evidence" value="ECO:0007669"/>
    <property type="project" value="InterPro"/>
</dbReference>
<organism evidence="3 4">
    <name type="scientific">Operophtera brumata</name>
    <name type="common">Winter moth</name>
    <name type="synonym">Phalaena brumata</name>
    <dbReference type="NCBI Taxonomy" id="104452"/>
    <lineage>
        <taxon>Eukaryota</taxon>
        <taxon>Metazoa</taxon>
        <taxon>Ecdysozoa</taxon>
        <taxon>Arthropoda</taxon>
        <taxon>Hexapoda</taxon>
        <taxon>Insecta</taxon>
        <taxon>Pterygota</taxon>
        <taxon>Neoptera</taxon>
        <taxon>Endopterygota</taxon>
        <taxon>Lepidoptera</taxon>
        <taxon>Glossata</taxon>
        <taxon>Ditrysia</taxon>
        <taxon>Geometroidea</taxon>
        <taxon>Geometridae</taxon>
        <taxon>Larentiinae</taxon>
        <taxon>Operophtera</taxon>
    </lineage>
</organism>
<comment type="caution">
    <text evidence="3">The sequence shown here is derived from an EMBL/GenBank/DDBJ whole genome shotgun (WGS) entry which is preliminary data.</text>
</comment>
<accession>A0A0L7KA52</accession>
<dbReference type="EMBL" id="JTDY01010212">
    <property type="protein sequence ID" value="KOB59941.1"/>
    <property type="molecule type" value="Genomic_DNA"/>
</dbReference>
<dbReference type="PANTHER" id="PTHR11240:SF22">
    <property type="entry name" value="RIBONUCLEASE T2"/>
    <property type="match status" value="1"/>
</dbReference>
<name>A0A0L7KA52_OPEBR</name>
<comment type="similarity">
    <text evidence="1 2">Belongs to the RNase T2 family.</text>
</comment>
<dbReference type="InterPro" id="IPR001568">
    <property type="entry name" value="RNase_T2-like"/>
</dbReference>
<dbReference type="STRING" id="104452.A0A0L7KA52"/>
<dbReference type="PANTHER" id="PTHR11240">
    <property type="entry name" value="RIBONUCLEASE T2"/>
    <property type="match status" value="1"/>
</dbReference>
<evidence type="ECO:0000256" key="1">
    <source>
        <dbReference type="ARBA" id="ARBA00007469"/>
    </source>
</evidence>
<evidence type="ECO:0000313" key="4">
    <source>
        <dbReference type="Proteomes" id="UP000037510"/>
    </source>
</evidence>
<gene>
    <name evidence="3" type="ORF">OBRU01_25010</name>
</gene>
<dbReference type="AlphaFoldDB" id="A0A0L7KA52"/>
<dbReference type="GO" id="GO:0003723">
    <property type="term" value="F:RNA binding"/>
    <property type="evidence" value="ECO:0007669"/>
    <property type="project" value="InterPro"/>
</dbReference>
<dbReference type="Proteomes" id="UP000037510">
    <property type="component" value="Unassembled WGS sequence"/>
</dbReference>
<sequence>MIMRSGRCPPLDLQASPNYPLSIVSKLSNCFSLKYTEAAQDWDYLVFSQCWPATVCKIWMESNSSNTCAFPQIKDAWSIHGIWPSLEGSSGPEFCNQTWRFEPEEVTPLESELEQGWINVQNGEPSKV</sequence>
<dbReference type="Gene3D" id="3.90.730.10">
    <property type="entry name" value="Ribonuclease T2-like"/>
    <property type="match status" value="1"/>
</dbReference>
<protein>
    <submittedName>
        <fullName evidence="3">Ribonuclease X25</fullName>
    </submittedName>
</protein>
<proteinExistence type="inferred from homology"/>
<dbReference type="SUPFAM" id="SSF55895">
    <property type="entry name" value="Ribonuclease Rh-like"/>
    <property type="match status" value="1"/>
</dbReference>
<dbReference type="GO" id="GO:0006401">
    <property type="term" value="P:RNA catabolic process"/>
    <property type="evidence" value="ECO:0007669"/>
    <property type="project" value="TreeGrafter"/>
</dbReference>
<dbReference type="InterPro" id="IPR036430">
    <property type="entry name" value="RNase_T2-like_sf"/>
</dbReference>
<evidence type="ECO:0000313" key="3">
    <source>
        <dbReference type="EMBL" id="KOB59941.1"/>
    </source>
</evidence>
<dbReference type="Pfam" id="PF00445">
    <property type="entry name" value="Ribonuclease_T2"/>
    <property type="match status" value="1"/>
</dbReference>
<reference evidence="3 4" key="1">
    <citation type="journal article" date="2015" name="Genome Biol. Evol.">
        <title>The genome of winter moth (Operophtera brumata) provides a genomic perspective on sexual dimorphism and phenology.</title>
        <authorList>
            <person name="Derks M.F."/>
            <person name="Smit S."/>
            <person name="Salis L."/>
            <person name="Schijlen E."/>
            <person name="Bossers A."/>
            <person name="Mateman C."/>
            <person name="Pijl A.S."/>
            <person name="de Ridder D."/>
            <person name="Groenen M.A."/>
            <person name="Visser M.E."/>
            <person name="Megens H.J."/>
        </authorList>
    </citation>
    <scope>NUCLEOTIDE SEQUENCE [LARGE SCALE GENOMIC DNA]</scope>
    <source>
        <strain evidence="3">WM2013NL</strain>
        <tissue evidence="3">Head and thorax</tissue>
    </source>
</reference>
<evidence type="ECO:0000256" key="2">
    <source>
        <dbReference type="RuleBase" id="RU004328"/>
    </source>
</evidence>
<dbReference type="GO" id="GO:0005576">
    <property type="term" value="C:extracellular region"/>
    <property type="evidence" value="ECO:0007669"/>
    <property type="project" value="TreeGrafter"/>
</dbReference>
<keyword evidence="4" id="KW-1185">Reference proteome</keyword>